<accession>A0A5B7ET85</accession>
<proteinExistence type="predicted"/>
<name>A0A5B7ET85_PORTR</name>
<dbReference type="AlphaFoldDB" id="A0A5B7ET85"/>
<keyword evidence="2" id="KW-1185">Reference proteome</keyword>
<comment type="caution">
    <text evidence="1">The sequence shown here is derived from an EMBL/GenBank/DDBJ whole genome shotgun (WGS) entry which is preliminary data.</text>
</comment>
<dbReference type="Proteomes" id="UP000324222">
    <property type="component" value="Unassembled WGS sequence"/>
</dbReference>
<sequence>MVSEGKRKPKLVVNMEISKDEDHCERIEG</sequence>
<protein>
    <submittedName>
        <fullName evidence="1">Uncharacterized protein</fullName>
    </submittedName>
</protein>
<organism evidence="1 2">
    <name type="scientific">Portunus trituberculatus</name>
    <name type="common">Swimming crab</name>
    <name type="synonym">Neptunus trituberculatus</name>
    <dbReference type="NCBI Taxonomy" id="210409"/>
    <lineage>
        <taxon>Eukaryota</taxon>
        <taxon>Metazoa</taxon>
        <taxon>Ecdysozoa</taxon>
        <taxon>Arthropoda</taxon>
        <taxon>Crustacea</taxon>
        <taxon>Multicrustacea</taxon>
        <taxon>Malacostraca</taxon>
        <taxon>Eumalacostraca</taxon>
        <taxon>Eucarida</taxon>
        <taxon>Decapoda</taxon>
        <taxon>Pleocyemata</taxon>
        <taxon>Brachyura</taxon>
        <taxon>Eubrachyura</taxon>
        <taxon>Portunoidea</taxon>
        <taxon>Portunidae</taxon>
        <taxon>Portuninae</taxon>
        <taxon>Portunus</taxon>
    </lineage>
</organism>
<evidence type="ECO:0000313" key="2">
    <source>
        <dbReference type="Proteomes" id="UP000324222"/>
    </source>
</evidence>
<gene>
    <name evidence="1" type="ORF">E2C01_029743</name>
</gene>
<reference evidence="1 2" key="1">
    <citation type="submission" date="2019-05" db="EMBL/GenBank/DDBJ databases">
        <title>Another draft genome of Portunus trituberculatus and its Hox gene families provides insights of decapod evolution.</title>
        <authorList>
            <person name="Jeong J.-H."/>
            <person name="Song I."/>
            <person name="Kim S."/>
            <person name="Choi T."/>
            <person name="Kim D."/>
            <person name="Ryu S."/>
            <person name="Kim W."/>
        </authorList>
    </citation>
    <scope>NUCLEOTIDE SEQUENCE [LARGE SCALE GENOMIC DNA]</scope>
    <source>
        <tissue evidence="1">Muscle</tissue>
    </source>
</reference>
<evidence type="ECO:0000313" key="1">
    <source>
        <dbReference type="EMBL" id="MPC36289.1"/>
    </source>
</evidence>
<dbReference type="EMBL" id="VSRR010003474">
    <property type="protein sequence ID" value="MPC36289.1"/>
    <property type="molecule type" value="Genomic_DNA"/>
</dbReference>